<name>A0ABM9EJU3_9HYPH</name>
<dbReference type="Gene3D" id="3.90.1680.10">
    <property type="entry name" value="SOS response associated peptidase-like"/>
    <property type="match status" value="1"/>
</dbReference>
<organism evidence="1 2">
    <name type="scientific">Mesorhizobium escarrei</name>
    <dbReference type="NCBI Taxonomy" id="666018"/>
    <lineage>
        <taxon>Bacteria</taxon>
        <taxon>Pseudomonadati</taxon>
        <taxon>Pseudomonadota</taxon>
        <taxon>Alphaproteobacteria</taxon>
        <taxon>Hyphomicrobiales</taxon>
        <taxon>Phyllobacteriaceae</taxon>
        <taxon>Mesorhizobium</taxon>
    </lineage>
</organism>
<dbReference type="Proteomes" id="UP001153050">
    <property type="component" value="Unassembled WGS sequence"/>
</dbReference>
<evidence type="ECO:0008006" key="3">
    <source>
        <dbReference type="Google" id="ProtNLM"/>
    </source>
</evidence>
<comment type="caution">
    <text evidence="1">The sequence shown here is derived from an EMBL/GenBank/DDBJ whole genome shotgun (WGS) entry which is preliminary data.</text>
</comment>
<gene>
    <name evidence="1" type="ORF">MES5069_930009</name>
</gene>
<protein>
    <recommendedName>
        <fullName evidence="3">DUF255 domain-containing protein</fullName>
    </recommendedName>
</protein>
<reference evidence="1 2" key="1">
    <citation type="submission" date="2022-03" db="EMBL/GenBank/DDBJ databases">
        <authorList>
            <person name="Brunel B."/>
        </authorList>
    </citation>
    <scope>NUCLEOTIDE SEQUENCE [LARGE SCALE GENOMIC DNA]</scope>
    <source>
        <strain evidence="1">STM5069sample</strain>
    </source>
</reference>
<evidence type="ECO:0000313" key="1">
    <source>
        <dbReference type="EMBL" id="CAH2409656.1"/>
    </source>
</evidence>
<keyword evidence="2" id="KW-1185">Reference proteome</keyword>
<dbReference type="EMBL" id="CAKXZT010000194">
    <property type="protein sequence ID" value="CAH2409656.1"/>
    <property type="molecule type" value="Genomic_DNA"/>
</dbReference>
<accession>A0ABM9EJU3</accession>
<dbReference type="SUPFAM" id="SSF143081">
    <property type="entry name" value="BB1717-like"/>
    <property type="match status" value="1"/>
</dbReference>
<proteinExistence type="predicted"/>
<dbReference type="InterPro" id="IPR036590">
    <property type="entry name" value="SRAP-like"/>
</dbReference>
<sequence>MLTIDPGADVASYHNWQVVVLQPENWAVWTRKPEAELLRPHPAESLAVEAVRPRKLVT</sequence>
<evidence type="ECO:0000313" key="2">
    <source>
        <dbReference type="Proteomes" id="UP001153050"/>
    </source>
</evidence>